<comment type="caution">
    <text evidence="2">The sequence shown here is derived from an EMBL/GenBank/DDBJ whole genome shotgun (WGS) entry which is preliminary data.</text>
</comment>
<evidence type="ECO:0000313" key="2">
    <source>
        <dbReference type="EMBL" id="NNU79528.1"/>
    </source>
</evidence>
<evidence type="ECO:0000256" key="1">
    <source>
        <dbReference type="SAM" id="SignalP"/>
    </source>
</evidence>
<dbReference type="AlphaFoldDB" id="A0A849KVR7"/>
<protein>
    <submittedName>
        <fullName evidence="2">Uncharacterized protein</fullName>
    </submittedName>
</protein>
<feature type="chain" id="PRO_5032842746" evidence="1">
    <location>
        <begin position="18"/>
        <end position="113"/>
    </location>
</feature>
<reference evidence="2 3" key="1">
    <citation type="submission" date="2020-05" db="EMBL/GenBank/DDBJ databases">
        <title>Gimesia benthica sp. nov., a novel planctomycete isolated from a deep-sea water sample of the Northwest Indian Ocean.</title>
        <authorList>
            <person name="Wang J."/>
            <person name="Ruan C."/>
            <person name="Song L."/>
            <person name="Zhu Y."/>
            <person name="Li A."/>
            <person name="Zheng X."/>
            <person name="Wang L."/>
            <person name="Lu Z."/>
            <person name="Huang Y."/>
            <person name="Du W."/>
            <person name="Zhou Y."/>
            <person name="Huang L."/>
            <person name="Dai X."/>
        </authorList>
    </citation>
    <scope>NUCLEOTIDE SEQUENCE [LARGE SCALE GENOMIC DNA]</scope>
    <source>
        <strain evidence="2 3">YYQ-30</strain>
    </source>
</reference>
<evidence type="ECO:0000313" key="3">
    <source>
        <dbReference type="Proteomes" id="UP000572377"/>
    </source>
</evidence>
<dbReference type="Proteomes" id="UP000572377">
    <property type="component" value="Unassembled WGS sequence"/>
</dbReference>
<proteinExistence type="predicted"/>
<accession>A0A849KVR7</accession>
<dbReference type="RefSeq" id="WP_171322593.1">
    <property type="nucleotide sequence ID" value="NZ_JABFBC010000001.1"/>
</dbReference>
<gene>
    <name evidence="2" type="ORF">HMH01_03660</name>
</gene>
<keyword evidence="3" id="KW-1185">Reference proteome</keyword>
<feature type="signal peptide" evidence="1">
    <location>
        <begin position="1"/>
        <end position="17"/>
    </location>
</feature>
<sequence>MRLHGLALALCAGTALAQEGGDPVLRLSDPAAQVLVGAGGVLFDFPAARGTHRPTQGVMLPLGLEFGISPVDIAAPGLWDRHLDPGPDDDAPAERGGAAGILRGLVLGLSLSF</sequence>
<organism evidence="2 3">
    <name type="scientific">Halovulum dunhuangense</name>
    <dbReference type="NCBI Taxonomy" id="1505036"/>
    <lineage>
        <taxon>Bacteria</taxon>
        <taxon>Pseudomonadati</taxon>
        <taxon>Pseudomonadota</taxon>
        <taxon>Alphaproteobacteria</taxon>
        <taxon>Rhodobacterales</taxon>
        <taxon>Paracoccaceae</taxon>
        <taxon>Halovulum</taxon>
    </lineage>
</organism>
<name>A0A849KVR7_9RHOB</name>
<keyword evidence="1" id="KW-0732">Signal</keyword>
<dbReference type="EMBL" id="JABFBC010000001">
    <property type="protein sequence ID" value="NNU79528.1"/>
    <property type="molecule type" value="Genomic_DNA"/>
</dbReference>